<organism evidence="1">
    <name type="scientific">Opuntia streptacantha</name>
    <name type="common">Prickly pear cactus</name>
    <name type="synonym">Opuntia cardona</name>
    <dbReference type="NCBI Taxonomy" id="393608"/>
    <lineage>
        <taxon>Eukaryota</taxon>
        <taxon>Viridiplantae</taxon>
        <taxon>Streptophyta</taxon>
        <taxon>Embryophyta</taxon>
        <taxon>Tracheophyta</taxon>
        <taxon>Spermatophyta</taxon>
        <taxon>Magnoliopsida</taxon>
        <taxon>eudicotyledons</taxon>
        <taxon>Gunneridae</taxon>
        <taxon>Pentapetalae</taxon>
        <taxon>Caryophyllales</taxon>
        <taxon>Cactineae</taxon>
        <taxon>Cactaceae</taxon>
        <taxon>Opuntioideae</taxon>
        <taxon>Opuntia</taxon>
    </lineage>
</organism>
<dbReference type="EMBL" id="GISG01156204">
    <property type="protein sequence ID" value="MBA4648567.1"/>
    <property type="molecule type" value="Transcribed_RNA"/>
</dbReference>
<reference evidence="1" key="1">
    <citation type="journal article" date="2013" name="J. Plant Res.">
        <title>Effect of fungi and light on seed germination of three Opuntia species from semiarid lands of central Mexico.</title>
        <authorList>
            <person name="Delgado-Sanchez P."/>
            <person name="Jimenez-Bremont J.F."/>
            <person name="Guerrero-Gonzalez Mde L."/>
            <person name="Flores J."/>
        </authorList>
    </citation>
    <scope>NUCLEOTIDE SEQUENCE</scope>
    <source>
        <tissue evidence="1">Cladode</tissue>
    </source>
</reference>
<protein>
    <submittedName>
        <fullName evidence="1">Uncharacterized protein</fullName>
    </submittedName>
</protein>
<accession>A0A7C9DWW6</accession>
<dbReference type="AlphaFoldDB" id="A0A7C9DWW6"/>
<dbReference type="EMBL" id="GISG01156201">
    <property type="protein sequence ID" value="MBA4648564.1"/>
    <property type="molecule type" value="Transcribed_RNA"/>
</dbReference>
<name>A0A7C9DWW6_OPUST</name>
<evidence type="ECO:0000313" key="1">
    <source>
        <dbReference type="EMBL" id="MBA4648564.1"/>
    </source>
</evidence>
<sequence>MFSSETLAVLRFFQKNASISIPSLDSVERILLLNSATGFEGISKGRPSLAMYLLCCDIGNCCFLRSSRSSSKLVTSTSLSVIVFAPSSQIKPSFVTVLIFPPALLSASNNVTFKPWDFSLYAAASPLMPAPTTATFLALA</sequence>
<proteinExistence type="predicted"/>
<reference evidence="1" key="2">
    <citation type="submission" date="2020-07" db="EMBL/GenBank/DDBJ databases">
        <authorList>
            <person name="Vera ALvarez R."/>
            <person name="Arias-Moreno D.M."/>
            <person name="Jimenez-Jacinto V."/>
            <person name="Jimenez-Bremont J.F."/>
            <person name="Swaminathan K."/>
            <person name="Moose S.P."/>
            <person name="Guerrero-Gonzalez M.L."/>
            <person name="Marino-Ramirez L."/>
            <person name="Landsman D."/>
            <person name="Rodriguez-Kessler M."/>
            <person name="Delgado-Sanchez P."/>
        </authorList>
    </citation>
    <scope>NUCLEOTIDE SEQUENCE</scope>
    <source>
        <tissue evidence="1">Cladode</tissue>
    </source>
</reference>